<dbReference type="GO" id="GO:0004846">
    <property type="term" value="F:urate oxidase activity"/>
    <property type="evidence" value="ECO:0007669"/>
    <property type="project" value="UniProtKB-EC"/>
</dbReference>
<dbReference type="HOGENOM" id="CLU_048151_1_0_0"/>
<organism evidence="9 10">
    <name type="scientific">Phycisphaera mikurensis (strain NBRC 102666 / KCTC 22515 / FYK2301M01)</name>
    <dbReference type="NCBI Taxonomy" id="1142394"/>
    <lineage>
        <taxon>Bacteria</taxon>
        <taxon>Pseudomonadati</taxon>
        <taxon>Planctomycetota</taxon>
        <taxon>Phycisphaerae</taxon>
        <taxon>Phycisphaerales</taxon>
        <taxon>Phycisphaeraceae</taxon>
        <taxon>Phycisphaera</taxon>
    </lineage>
</organism>
<feature type="binding site" evidence="7">
    <location>
        <position position="222"/>
    </location>
    <ligand>
        <name>urate</name>
        <dbReference type="ChEBI" id="CHEBI:17775"/>
    </ligand>
</feature>
<dbReference type="PANTHER" id="PTHR42874">
    <property type="entry name" value="URICASE"/>
    <property type="match status" value="1"/>
</dbReference>
<dbReference type="SUPFAM" id="SSF55620">
    <property type="entry name" value="Tetrahydrobiopterin biosynthesis enzymes-like"/>
    <property type="match status" value="2"/>
</dbReference>
<evidence type="ECO:0000256" key="3">
    <source>
        <dbReference type="ARBA" id="ARBA00022631"/>
    </source>
</evidence>
<gene>
    <name evidence="9" type="ordered locus">PSMK_30590</name>
</gene>
<feature type="binding site" evidence="7">
    <location>
        <position position="62"/>
    </location>
    <ligand>
        <name>urate</name>
        <dbReference type="ChEBI" id="CHEBI:17775"/>
    </ligand>
</feature>
<feature type="binding site" evidence="7">
    <location>
        <position position="63"/>
    </location>
    <ligand>
        <name>urate</name>
        <dbReference type="ChEBI" id="CHEBI:17775"/>
    </ligand>
</feature>
<dbReference type="AlphaFoldDB" id="I0IIY0"/>
<feature type="active site" description="Charge relay system" evidence="6">
    <location>
        <position position="250"/>
    </location>
</feature>
<feature type="binding site" evidence="7">
    <location>
        <position position="222"/>
    </location>
    <ligand>
        <name>5-hydroxyisourate</name>
        <dbReference type="ChEBI" id="CHEBI:18072"/>
    </ligand>
</feature>
<feature type="active site" description="Charge relay system" evidence="6">
    <location>
        <position position="11"/>
    </location>
</feature>
<feature type="binding site" evidence="7">
    <location>
        <position position="248"/>
    </location>
    <ligand>
        <name>urate</name>
        <dbReference type="ChEBI" id="CHEBI:17775"/>
    </ligand>
</feature>
<feature type="binding site" evidence="7">
    <location>
        <position position="248"/>
    </location>
    <ligand>
        <name>5-hydroxyisourate</name>
        <dbReference type="ChEBI" id="CHEBI:18072"/>
    </ligand>
</feature>
<dbReference type="OrthoDB" id="9809009at2"/>
<protein>
    <recommendedName>
        <fullName evidence="5 8">Uricase</fullName>
        <ecNumber evidence="5 8">1.7.3.3</ecNumber>
    </recommendedName>
    <alternativeName>
        <fullName evidence="5">Urate oxidase</fullName>
    </alternativeName>
</protein>
<feature type="binding site" evidence="7">
    <location>
        <position position="177"/>
    </location>
    <ligand>
        <name>urate</name>
        <dbReference type="ChEBI" id="CHEBI:17775"/>
    </ligand>
</feature>
<evidence type="ECO:0000256" key="7">
    <source>
        <dbReference type="PIRSR" id="PIRSR000241-2"/>
    </source>
</evidence>
<keyword evidence="4 5" id="KW-0560">Oxidoreductase</keyword>
<dbReference type="Proteomes" id="UP000007881">
    <property type="component" value="Chromosome"/>
</dbReference>
<dbReference type="UniPathway" id="UPA00394">
    <property type="reaction ID" value="UER00650"/>
</dbReference>
<evidence type="ECO:0000256" key="5">
    <source>
        <dbReference type="PIRNR" id="PIRNR000241"/>
    </source>
</evidence>
<dbReference type="Pfam" id="PF01014">
    <property type="entry name" value="Uricase"/>
    <property type="match status" value="2"/>
</dbReference>
<accession>I0IIY0</accession>
<dbReference type="KEGG" id="phm:PSMK_30590"/>
<proteinExistence type="inferred from homology"/>
<feature type="binding site" evidence="7">
    <location>
        <position position="221"/>
    </location>
    <ligand>
        <name>5-hydroxyisourate</name>
        <dbReference type="ChEBI" id="CHEBI:18072"/>
    </ligand>
</feature>
<evidence type="ECO:0000256" key="8">
    <source>
        <dbReference type="RuleBase" id="RU004455"/>
    </source>
</evidence>
<feature type="binding site" evidence="7">
    <location>
        <position position="221"/>
    </location>
    <ligand>
        <name>urate</name>
        <dbReference type="ChEBI" id="CHEBI:17775"/>
    </ligand>
</feature>
<dbReference type="Gene3D" id="3.10.270.10">
    <property type="entry name" value="Urate Oxidase"/>
    <property type="match status" value="1"/>
</dbReference>
<dbReference type="PANTHER" id="PTHR42874:SF1">
    <property type="entry name" value="URICASE"/>
    <property type="match status" value="1"/>
</dbReference>
<evidence type="ECO:0000256" key="2">
    <source>
        <dbReference type="ARBA" id="ARBA00009760"/>
    </source>
</evidence>
<dbReference type="RefSeq" id="WP_014438423.1">
    <property type="nucleotide sequence ID" value="NC_017080.1"/>
</dbReference>
<feature type="binding site" evidence="7">
    <location>
        <position position="62"/>
    </location>
    <ligand>
        <name>O2</name>
        <dbReference type="ChEBI" id="CHEBI:15379"/>
    </ligand>
</feature>
<feature type="binding site" evidence="7">
    <location>
        <position position="63"/>
    </location>
    <ligand>
        <name>5-hydroxyisourate</name>
        <dbReference type="ChEBI" id="CHEBI:18072"/>
    </ligand>
</feature>
<dbReference type="EC" id="1.7.3.3" evidence="5 8"/>
<comment type="pathway">
    <text evidence="1 5">Purine metabolism; urate degradation; (S)-allantoin from urate: step 1/3.</text>
</comment>
<dbReference type="EMBL" id="AP012338">
    <property type="protein sequence ID" value="BAM05218.1"/>
    <property type="molecule type" value="Genomic_DNA"/>
</dbReference>
<dbReference type="InterPro" id="IPR002042">
    <property type="entry name" value="Uricase"/>
</dbReference>
<keyword evidence="3 5" id="KW-0659">Purine metabolism</keyword>
<reference evidence="9 10" key="1">
    <citation type="submission" date="2012-02" db="EMBL/GenBank/DDBJ databases">
        <title>Complete genome sequence of Phycisphaera mikurensis NBRC 102666.</title>
        <authorList>
            <person name="Ankai A."/>
            <person name="Hosoyama A."/>
            <person name="Terui Y."/>
            <person name="Sekine M."/>
            <person name="Fukai R."/>
            <person name="Kato Y."/>
            <person name="Nakamura S."/>
            <person name="Yamada-Narita S."/>
            <person name="Kawakoshi A."/>
            <person name="Fukunaga Y."/>
            <person name="Yamazaki S."/>
            <person name="Fujita N."/>
        </authorList>
    </citation>
    <scope>NUCLEOTIDE SEQUENCE [LARGE SCALE GENOMIC DNA]</scope>
    <source>
        <strain evidence="10">NBRC 102666 / KCTC 22515 / FYK2301M01</strain>
    </source>
</reference>
<sequence>MHTLTHSTHGKSRVRVSKILRPREKPAVEETHRFLEAAVEVLLEGGTDAAYTDGDNANVVATDTVKNTVFALARDTDYDDLPTFGRVLANHFLSRYEHVTKVTVAMEGHTWHRLLDCPHAFTGSDAEARRVTVVAERGQPLRLADGFGGLMLAKTTATSFENFHRDAYRTLPDAADRVLATVLTASWAVNGSADRDDFDAVFATVRGALLTAFVDHHSVSVQATLYRMASAALDATDAIDAVTMSMPNKHHLPVDLSKLDRENDNVVFQVTDEPAGAIQATVTRGR</sequence>
<dbReference type="STRING" id="1142394.PSMK_30590"/>
<feature type="binding site" evidence="7">
    <location>
        <position position="248"/>
    </location>
    <ligand>
        <name>O2</name>
        <dbReference type="ChEBI" id="CHEBI:15379"/>
    </ligand>
</feature>
<evidence type="ECO:0000256" key="4">
    <source>
        <dbReference type="ARBA" id="ARBA00023002"/>
    </source>
</evidence>
<comment type="function">
    <text evidence="5 8">Catalyzes the oxidation of uric acid to 5-hydroxyisourate, which is further processed to form (S)-allantoin.</text>
</comment>
<feature type="binding site" evidence="7">
    <location>
        <position position="62"/>
    </location>
    <ligand>
        <name>5-hydroxyisourate</name>
        <dbReference type="ChEBI" id="CHEBI:18072"/>
    </ligand>
</feature>
<evidence type="ECO:0000313" key="9">
    <source>
        <dbReference type="EMBL" id="BAM05218.1"/>
    </source>
</evidence>
<comment type="catalytic activity">
    <reaction evidence="5 8">
        <text>urate + O2 + H2O = 5-hydroxyisourate + H2O2</text>
        <dbReference type="Rhea" id="RHEA:21368"/>
        <dbReference type="ChEBI" id="CHEBI:15377"/>
        <dbReference type="ChEBI" id="CHEBI:15379"/>
        <dbReference type="ChEBI" id="CHEBI:16240"/>
        <dbReference type="ChEBI" id="CHEBI:17775"/>
        <dbReference type="ChEBI" id="CHEBI:18072"/>
        <dbReference type="EC" id="1.7.3.3"/>
    </reaction>
</comment>
<evidence type="ECO:0000313" key="10">
    <source>
        <dbReference type="Proteomes" id="UP000007881"/>
    </source>
</evidence>
<dbReference type="NCBIfam" id="TIGR03383">
    <property type="entry name" value="urate_oxi"/>
    <property type="match status" value="1"/>
</dbReference>
<dbReference type="PRINTS" id="PR00093">
    <property type="entry name" value="URICASE"/>
</dbReference>
<dbReference type="GO" id="GO:0019628">
    <property type="term" value="P:urate catabolic process"/>
    <property type="evidence" value="ECO:0007669"/>
    <property type="project" value="UniProtKB-UniPathway"/>
</dbReference>
<keyword evidence="10" id="KW-1185">Reference proteome</keyword>
<feature type="binding site" evidence="7">
    <location>
        <position position="160"/>
    </location>
    <ligand>
        <name>urate</name>
        <dbReference type="ChEBI" id="CHEBI:17775"/>
    </ligand>
</feature>
<evidence type="ECO:0000256" key="1">
    <source>
        <dbReference type="ARBA" id="ARBA00004831"/>
    </source>
</evidence>
<comment type="similarity">
    <text evidence="2 5 8">Belongs to the uricase family.</text>
</comment>
<feature type="active site" description="Charge relay system" evidence="6">
    <location>
        <position position="62"/>
    </location>
</feature>
<dbReference type="GO" id="GO:0006145">
    <property type="term" value="P:purine nucleobase catabolic process"/>
    <property type="evidence" value="ECO:0007669"/>
    <property type="project" value="TreeGrafter"/>
</dbReference>
<evidence type="ECO:0000256" key="6">
    <source>
        <dbReference type="PIRSR" id="PIRSR000241-1"/>
    </source>
</evidence>
<dbReference type="PIRSF" id="PIRSF000241">
    <property type="entry name" value="Urate_oxidase"/>
    <property type="match status" value="1"/>
</dbReference>
<dbReference type="eggNOG" id="COG3648">
    <property type="taxonomic scope" value="Bacteria"/>
</dbReference>
<name>I0IIY0_PHYMF</name>